<evidence type="ECO:0000256" key="9">
    <source>
        <dbReference type="ARBA" id="ARBA00023204"/>
    </source>
</evidence>
<name>A0A3D8J4N9_9HELI</name>
<keyword evidence="5 14" id="KW-0347">Helicase</keyword>
<dbReference type="GO" id="GO:0003677">
    <property type="term" value="F:DNA binding"/>
    <property type="evidence" value="ECO:0007669"/>
    <property type="project" value="UniProtKB-KW"/>
</dbReference>
<dbReference type="Pfam" id="PF00580">
    <property type="entry name" value="UvrD-helicase"/>
    <property type="match status" value="1"/>
</dbReference>
<sequence>MQQYEQQEQLQSVFLNASAGSGKTFALCARYVALLLHGVNASEILTVTFTNKAANEMKERIIQNLLLLYRFKHSDKQDSKQCQQAKDLQRALQEYGLDSTTINERITKVYYSFLHSPKKISTIDSFLISVLRPFAFYAGITCDFAIEESSQARQFLQVFLERSYNNPDLRKILYYLHQDLQISFRQSKYGRSLDLNNLLTQLYDKSIEFEQSGFLANIQIQQQQTNDKRILLAEQCQIPTLHSLHSSEILPFVYEAAETLANYIETIASNPKKMEKTYKELTSNNINIILKNTLLTNVLTQKNPHRDLKPNDSQQMMLDKLCCVVKNRAILWNLTLESERIAALCALIASYQESMDEVYKANNTLNFDAIKHKVFGLMNDVFYNNGRWNSDYFYFRLDSVISHILFDEYQDTSNIQYRIFLPLFKEILAGSGTKENKTLFFVGDSKQSMYTFRGANQVVFEQSKVGLHEKHLEYNYRSKAHIVDFVNEKFQHLFNDYTIQKYPLQADSSQSEKAGFVCIKVYSPDAYEDEQDGIQEKTHPSTLRALKSKRLKNDAFKETVECLQELLACKVAQKDIAILARKRHVLQEFVQYAKAFIPNARFNLDKNGKLIEQRYIQIIYHTLAIENYNEQLYRLYESQHKKILNDAATQNNHEARQILHYKKFSQKLLNKLLNKPYSEDVVIPQNLSGKSLALKIKQIIEFFHLYSEDSLLLLELASNTAFQDMREFFDSIAHKDSTFTQEEAIQTMTIHAAKGLGFQYVIYLDIQPHVQAKLDKILYEYQGIYLQRIRLDNHTGSRDKELESLIEQIKRKQIVEEHNVLYVACTRAKEGLYIFAHTDSYTAKTLNLTSADSRGRFQHAHHETEMPSASIHKPLIIAELPFVRLQQEEFLRHEVISYSTNTASHHKQLIGIITHLSLELLLGYRIQNLMPILFAQYGFFMNKEELEKIIERANQVIQQDSNANLDLRNAKIKCEVPFLQNQTVQRLDALLQDKDSLYILEFKTSQKLSQILFEEHTAQLELYKRFITQLATQSSLSLTIKGYIIYLQDDILFREITS</sequence>
<keyword evidence="17" id="KW-1185">Reference proteome</keyword>
<evidence type="ECO:0000256" key="10">
    <source>
        <dbReference type="ARBA" id="ARBA00023235"/>
    </source>
</evidence>
<evidence type="ECO:0000256" key="7">
    <source>
        <dbReference type="ARBA" id="ARBA00022840"/>
    </source>
</evidence>
<evidence type="ECO:0000256" key="3">
    <source>
        <dbReference type="ARBA" id="ARBA00022763"/>
    </source>
</evidence>
<dbReference type="EC" id="5.6.2.4" evidence="12"/>
<feature type="binding site" evidence="14">
    <location>
        <begin position="17"/>
        <end position="24"/>
    </location>
    <ligand>
        <name>ATP</name>
        <dbReference type="ChEBI" id="CHEBI:30616"/>
    </ligand>
</feature>
<comment type="caution">
    <text evidence="16">The sequence shown here is derived from an EMBL/GenBank/DDBJ whole genome shotgun (WGS) entry which is preliminary data.</text>
</comment>
<dbReference type="InterPro" id="IPR014017">
    <property type="entry name" value="DNA_helicase_UvrD-like_C"/>
</dbReference>
<evidence type="ECO:0000313" key="16">
    <source>
        <dbReference type="EMBL" id="RDU72413.1"/>
    </source>
</evidence>
<dbReference type="InterPro" id="IPR000212">
    <property type="entry name" value="DNA_helicase_UvrD/REP"/>
</dbReference>
<dbReference type="InterPro" id="IPR011604">
    <property type="entry name" value="PDDEXK-like_dom_sf"/>
</dbReference>
<dbReference type="GO" id="GO:0005524">
    <property type="term" value="F:ATP binding"/>
    <property type="evidence" value="ECO:0007669"/>
    <property type="project" value="UniProtKB-UniRule"/>
</dbReference>
<gene>
    <name evidence="16" type="ORF">CQA66_04955</name>
</gene>
<keyword evidence="7 14" id="KW-0067">ATP-binding</keyword>
<evidence type="ECO:0000256" key="6">
    <source>
        <dbReference type="ARBA" id="ARBA00022839"/>
    </source>
</evidence>
<dbReference type="PROSITE" id="PS51198">
    <property type="entry name" value="UVRD_HELICASE_ATP_BIND"/>
    <property type="match status" value="1"/>
</dbReference>
<feature type="domain" description="UvrD-like helicase ATP-binding" evidence="15">
    <location>
        <begin position="1"/>
        <end position="479"/>
    </location>
</feature>
<dbReference type="PANTHER" id="PTHR11070:SF67">
    <property type="entry name" value="DNA 3'-5' HELICASE"/>
    <property type="match status" value="1"/>
</dbReference>
<dbReference type="GO" id="GO:0004527">
    <property type="term" value="F:exonuclease activity"/>
    <property type="evidence" value="ECO:0007669"/>
    <property type="project" value="UniProtKB-KW"/>
</dbReference>
<keyword evidence="4 14" id="KW-0378">Hydrolase</keyword>
<keyword evidence="9" id="KW-0234">DNA repair</keyword>
<dbReference type="Proteomes" id="UP000256424">
    <property type="component" value="Unassembled WGS sequence"/>
</dbReference>
<comment type="catalytic activity">
    <reaction evidence="13">
        <text>ATP + H2O = ADP + phosphate + H(+)</text>
        <dbReference type="Rhea" id="RHEA:13065"/>
        <dbReference type="ChEBI" id="CHEBI:15377"/>
        <dbReference type="ChEBI" id="CHEBI:15378"/>
        <dbReference type="ChEBI" id="CHEBI:30616"/>
        <dbReference type="ChEBI" id="CHEBI:43474"/>
        <dbReference type="ChEBI" id="CHEBI:456216"/>
        <dbReference type="EC" id="5.6.2.4"/>
    </reaction>
</comment>
<keyword evidence="6" id="KW-0269">Exonuclease</keyword>
<evidence type="ECO:0000256" key="12">
    <source>
        <dbReference type="ARBA" id="ARBA00034808"/>
    </source>
</evidence>
<evidence type="ECO:0000256" key="1">
    <source>
        <dbReference type="ARBA" id="ARBA00022722"/>
    </source>
</evidence>
<keyword evidence="3" id="KW-0227">DNA damage</keyword>
<dbReference type="Gene3D" id="3.40.50.300">
    <property type="entry name" value="P-loop containing nucleotide triphosphate hydrolases"/>
    <property type="match status" value="4"/>
</dbReference>
<evidence type="ECO:0000256" key="13">
    <source>
        <dbReference type="ARBA" id="ARBA00048988"/>
    </source>
</evidence>
<dbReference type="GO" id="GO:0016887">
    <property type="term" value="F:ATP hydrolysis activity"/>
    <property type="evidence" value="ECO:0007669"/>
    <property type="project" value="RHEA"/>
</dbReference>
<evidence type="ECO:0000256" key="14">
    <source>
        <dbReference type="PROSITE-ProRule" id="PRU00560"/>
    </source>
</evidence>
<reference evidence="16 17" key="1">
    <citation type="submission" date="2018-04" db="EMBL/GenBank/DDBJ databases">
        <title>Novel Campyloabacter and Helicobacter Species and Strains.</title>
        <authorList>
            <person name="Mannion A.J."/>
            <person name="Shen Z."/>
            <person name="Fox J.G."/>
        </authorList>
    </citation>
    <scope>NUCLEOTIDE SEQUENCE [LARGE SCALE GENOMIC DNA]</scope>
    <source>
        <strain evidence="16 17">MIT 97-5075</strain>
    </source>
</reference>
<keyword evidence="2 14" id="KW-0547">Nucleotide-binding</keyword>
<accession>A0A3D8J4N9</accession>
<dbReference type="SUPFAM" id="SSF52540">
    <property type="entry name" value="P-loop containing nucleoside triphosphate hydrolases"/>
    <property type="match status" value="1"/>
</dbReference>
<dbReference type="InterPro" id="IPR027417">
    <property type="entry name" value="P-loop_NTPase"/>
</dbReference>
<dbReference type="OrthoDB" id="9810135at2"/>
<evidence type="ECO:0000256" key="5">
    <source>
        <dbReference type="ARBA" id="ARBA00022806"/>
    </source>
</evidence>
<protein>
    <recommendedName>
        <fullName evidence="12">DNA 3'-5' helicase</fullName>
        <ecNumber evidence="12">5.6.2.4</ecNumber>
    </recommendedName>
</protein>
<evidence type="ECO:0000259" key="15">
    <source>
        <dbReference type="PROSITE" id="PS51198"/>
    </source>
</evidence>
<dbReference type="AlphaFoldDB" id="A0A3D8J4N9"/>
<dbReference type="Gene3D" id="3.90.320.10">
    <property type="match status" value="1"/>
</dbReference>
<keyword evidence="1" id="KW-0540">Nuclease</keyword>
<dbReference type="PANTHER" id="PTHR11070">
    <property type="entry name" value="UVRD / RECB / PCRA DNA HELICASE FAMILY MEMBER"/>
    <property type="match status" value="1"/>
</dbReference>
<evidence type="ECO:0000313" key="17">
    <source>
        <dbReference type="Proteomes" id="UP000256424"/>
    </source>
</evidence>
<keyword evidence="10" id="KW-0413">Isomerase</keyword>
<dbReference type="GO" id="GO:0005829">
    <property type="term" value="C:cytosol"/>
    <property type="evidence" value="ECO:0007669"/>
    <property type="project" value="TreeGrafter"/>
</dbReference>
<comment type="catalytic activity">
    <reaction evidence="11">
        <text>Couples ATP hydrolysis with the unwinding of duplex DNA by translocating in the 3'-5' direction.</text>
        <dbReference type="EC" id="5.6.2.4"/>
    </reaction>
</comment>
<dbReference type="EMBL" id="NXLW01000007">
    <property type="protein sequence ID" value="RDU72413.1"/>
    <property type="molecule type" value="Genomic_DNA"/>
</dbReference>
<dbReference type="GO" id="GO:0043138">
    <property type="term" value="F:3'-5' DNA helicase activity"/>
    <property type="evidence" value="ECO:0007669"/>
    <property type="project" value="UniProtKB-EC"/>
</dbReference>
<evidence type="ECO:0000256" key="4">
    <source>
        <dbReference type="ARBA" id="ARBA00022801"/>
    </source>
</evidence>
<evidence type="ECO:0000256" key="11">
    <source>
        <dbReference type="ARBA" id="ARBA00034617"/>
    </source>
</evidence>
<evidence type="ECO:0000256" key="8">
    <source>
        <dbReference type="ARBA" id="ARBA00023125"/>
    </source>
</evidence>
<dbReference type="Pfam" id="PF13361">
    <property type="entry name" value="UvrD_C"/>
    <property type="match status" value="1"/>
</dbReference>
<evidence type="ECO:0000256" key="2">
    <source>
        <dbReference type="ARBA" id="ARBA00022741"/>
    </source>
</evidence>
<organism evidence="16 17">
    <name type="scientific">Helicobacter aurati</name>
    <dbReference type="NCBI Taxonomy" id="137778"/>
    <lineage>
        <taxon>Bacteria</taxon>
        <taxon>Pseudomonadati</taxon>
        <taxon>Campylobacterota</taxon>
        <taxon>Epsilonproteobacteria</taxon>
        <taxon>Campylobacterales</taxon>
        <taxon>Helicobacteraceae</taxon>
        <taxon>Helicobacter</taxon>
    </lineage>
</organism>
<dbReference type="InterPro" id="IPR014016">
    <property type="entry name" value="UvrD-like_ATP-bd"/>
</dbReference>
<dbReference type="GO" id="GO:0000725">
    <property type="term" value="P:recombinational repair"/>
    <property type="evidence" value="ECO:0007669"/>
    <property type="project" value="TreeGrafter"/>
</dbReference>
<proteinExistence type="predicted"/>
<keyword evidence="8" id="KW-0238">DNA-binding</keyword>
<dbReference type="RefSeq" id="WP_104762808.1">
    <property type="nucleotide sequence ID" value="NZ_FZPM01000009.1"/>
</dbReference>